<sequence>MVSAICQLLRKFVNTTCTIFDTKELPSEEAARGRRAAALAQKNPTADATSNQGNGKATTGPKSKTLNLATYKLHALADYCTTIRQFGTTDSYSTQIGELEHRRVKRRFARTNKHKFMAQLAQQEARERFITQSRAQLEIKQTKVDHRRRHKQREDSLPYTLPTAHHHISESSRNWHSITPWLMDRIGDRAVQNFLPQLIDHLLARFLGLAYDGDEYEFTDEQRGLLQIDQNRLYEHSVLRVNYTTYDVRRAQDSINPRTHPDVMVLSYEDDAGPNAQPHPYWYARILGIFHVMARYVGPGSQSHEMQRMDFLWVRWLGLDPQMRTGWAAMRLPAVGFVPESNADAFGFIDPQEVLRGVHLIPAFHHEHTTDLLNSSSCCRHQGKSQDYEEEEDWNLFYVNLYVSTSPSSNL</sequence>
<dbReference type="EMBL" id="SGPL01000609">
    <property type="protein sequence ID" value="THH09784.1"/>
    <property type="molecule type" value="Genomic_DNA"/>
</dbReference>
<evidence type="ECO:0000313" key="2">
    <source>
        <dbReference type="EMBL" id="THH09784.1"/>
    </source>
</evidence>
<keyword evidence="3" id="KW-1185">Reference proteome</keyword>
<feature type="region of interest" description="Disordered" evidence="1">
    <location>
        <begin position="30"/>
        <end position="62"/>
    </location>
</feature>
<accession>A0A4S4LD99</accession>
<dbReference type="AlphaFoldDB" id="A0A4S4LD99"/>
<protein>
    <submittedName>
        <fullName evidence="2">Uncharacterized protein</fullName>
    </submittedName>
</protein>
<organism evidence="2 3">
    <name type="scientific">Bondarzewia mesenterica</name>
    <dbReference type="NCBI Taxonomy" id="1095465"/>
    <lineage>
        <taxon>Eukaryota</taxon>
        <taxon>Fungi</taxon>
        <taxon>Dikarya</taxon>
        <taxon>Basidiomycota</taxon>
        <taxon>Agaricomycotina</taxon>
        <taxon>Agaricomycetes</taxon>
        <taxon>Russulales</taxon>
        <taxon>Bondarzewiaceae</taxon>
        <taxon>Bondarzewia</taxon>
    </lineage>
</organism>
<evidence type="ECO:0000256" key="1">
    <source>
        <dbReference type="SAM" id="MobiDB-lite"/>
    </source>
</evidence>
<proteinExistence type="predicted"/>
<feature type="compositionally biased region" description="Polar residues" evidence="1">
    <location>
        <begin position="42"/>
        <end position="62"/>
    </location>
</feature>
<dbReference type="Proteomes" id="UP000310158">
    <property type="component" value="Unassembled WGS sequence"/>
</dbReference>
<reference evidence="2 3" key="1">
    <citation type="submission" date="2019-02" db="EMBL/GenBank/DDBJ databases">
        <title>Genome sequencing of the rare red list fungi Bondarzewia mesenterica.</title>
        <authorList>
            <person name="Buettner E."/>
            <person name="Kellner H."/>
        </authorList>
    </citation>
    <scope>NUCLEOTIDE SEQUENCE [LARGE SCALE GENOMIC DNA]</scope>
    <source>
        <strain evidence="2 3">DSM 108281</strain>
    </source>
</reference>
<dbReference type="OrthoDB" id="2692094at2759"/>
<comment type="caution">
    <text evidence="2">The sequence shown here is derived from an EMBL/GenBank/DDBJ whole genome shotgun (WGS) entry which is preliminary data.</text>
</comment>
<name>A0A4S4LD99_9AGAM</name>
<gene>
    <name evidence="2" type="ORF">EW146_g8583</name>
</gene>
<evidence type="ECO:0000313" key="3">
    <source>
        <dbReference type="Proteomes" id="UP000310158"/>
    </source>
</evidence>